<gene>
    <name evidence="2" type="ORF">EDC44_11248</name>
</gene>
<keyword evidence="1" id="KW-1133">Transmembrane helix</keyword>
<dbReference type="EMBL" id="SLYB01000012">
    <property type="protein sequence ID" value="TCP94989.1"/>
    <property type="molecule type" value="Genomic_DNA"/>
</dbReference>
<dbReference type="RefSeq" id="WP_131976832.1">
    <property type="nucleotide sequence ID" value="NZ_SLYB01000012.1"/>
</dbReference>
<organism evidence="2 3">
    <name type="scientific">Cricetibacter osteomyelitidis</name>
    <dbReference type="NCBI Taxonomy" id="1521931"/>
    <lineage>
        <taxon>Bacteria</taxon>
        <taxon>Pseudomonadati</taxon>
        <taxon>Pseudomonadota</taxon>
        <taxon>Gammaproteobacteria</taxon>
        <taxon>Pasteurellales</taxon>
        <taxon>Pasteurellaceae</taxon>
        <taxon>Cricetibacter</taxon>
    </lineage>
</organism>
<dbReference type="PIRSF" id="PIRSF005610">
    <property type="entry name" value="SirB"/>
    <property type="match status" value="1"/>
</dbReference>
<dbReference type="AlphaFoldDB" id="A0A4R2SWW2"/>
<proteinExistence type="predicted"/>
<comment type="caution">
    <text evidence="2">The sequence shown here is derived from an EMBL/GenBank/DDBJ whole genome shotgun (WGS) entry which is preliminary data.</text>
</comment>
<evidence type="ECO:0000313" key="2">
    <source>
        <dbReference type="EMBL" id="TCP94989.1"/>
    </source>
</evidence>
<feature type="transmembrane region" description="Helical" evidence="1">
    <location>
        <begin position="37"/>
        <end position="58"/>
    </location>
</feature>
<dbReference type="Proteomes" id="UP000295763">
    <property type="component" value="Unassembled WGS sequence"/>
</dbReference>
<dbReference type="PANTHER" id="PTHR39594:SF1">
    <property type="entry name" value="PROTEIN YCHQ"/>
    <property type="match status" value="1"/>
</dbReference>
<keyword evidence="3" id="KW-1185">Reference proteome</keyword>
<keyword evidence="1" id="KW-0472">Membrane</keyword>
<dbReference type="PANTHER" id="PTHR39594">
    <property type="entry name" value="PROTEIN YCHQ"/>
    <property type="match status" value="1"/>
</dbReference>
<name>A0A4R2SWW2_9PAST</name>
<feature type="transmembrane region" description="Helical" evidence="1">
    <location>
        <begin position="93"/>
        <end position="113"/>
    </location>
</feature>
<accession>A0A4R2SWW2</accession>
<dbReference type="GO" id="GO:0005886">
    <property type="term" value="C:plasma membrane"/>
    <property type="evidence" value="ECO:0007669"/>
    <property type="project" value="TreeGrafter"/>
</dbReference>
<dbReference type="Pfam" id="PF04247">
    <property type="entry name" value="SirB"/>
    <property type="match status" value="1"/>
</dbReference>
<keyword evidence="1" id="KW-0812">Transmembrane</keyword>
<dbReference type="OrthoDB" id="5588650at2"/>
<feature type="transmembrane region" description="Helical" evidence="1">
    <location>
        <begin position="6"/>
        <end position="25"/>
    </location>
</feature>
<evidence type="ECO:0000256" key="1">
    <source>
        <dbReference type="SAM" id="Phobius"/>
    </source>
</evidence>
<dbReference type="InterPro" id="IPR007360">
    <property type="entry name" value="SirB"/>
</dbReference>
<reference evidence="2 3" key="1">
    <citation type="submission" date="2019-03" db="EMBL/GenBank/DDBJ databases">
        <title>Genomic Encyclopedia of Type Strains, Phase IV (KMG-IV): sequencing the most valuable type-strain genomes for metagenomic binning, comparative biology and taxonomic classification.</title>
        <authorList>
            <person name="Goeker M."/>
        </authorList>
    </citation>
    <scope>NUCLEOTIDE SEQUENCE [LARGE SCALE GENOMIC DNA]</scope>
    <source>
        <strain evidence="2 3">DSM 28404</strain>
    </source>
</reference>
<protein>
    <submittedName>
        <fullName evidence="2">Putative membrane protein SirB2</fullName>
    </submittedName>
</protein>
<sequence>MLYLFYLHIICAFSSLALLLVRGTMQFSGKDWRAIKLLKILPHLVDTLLLVSGFWLFFAYGLLWETWILLKLAFLVLYVVFSTKFFSRKVQIANPLFFWLALLSFVGILVVAYCH</sequence>
<feature type="transmembrane region" description="Helical" evidence="1">
    <location>
        <begin position="64"/>
        <end position="81"/>
    </location>
</feature>
<evidence type="ECO:0000313" key="3">
    <source>
        <dbReference type="Proteomes" id="UP000295763"/>
    </source>
</evidence>